<evidence type="ECO:0000259" key="3">
    <source>
        <dbReference type="Pfam" id="PF00462"/>
    </source>
</evidence>
<evidence type="ECO:0000313" key="4">
    <source>
        <dbReference type="EMBL" id="CAK0825734.1"/>
    </source>
</evidence>
<gene>
    <name evidence="4" type="ORF">PCOR1329_LOCUS25782</name>
</gene>
<feature type="non-terminal residue" evidence="4">
    <location>
        <position position="1"/>
    </location>
</feature>
<dbReference type="InterPro" id="IPR004480">
    <property type="entry name" value="Monothiol_GRX-rel"/>
</dbReference>
<proteinExistence type="predicted"/>
<feature type="domain" description="Glutaredoxin" evidence="3">
    <location>
        <begin position="51"/>
        <end position="110"/>
    </location>
</feature>
<dbReference type="InterPro" id="IPR036249">
    <property type="entry name" value="Thioredoxin-like_sf"/>
</dbReference>
<sequence>GAAPALCAAAPPGCAQGGGAAPPGPPVLSVEEGALLAAEEELEELLASCPVLLFMKGSPDRPRCGFSRAAVLALRGLGVAFDHVDVLERPALRQALRRRWPTFPQLYSQGLLLGGADAVSGLAARGELLDALRSSTARERAALRLLLPPGGAEGGGCGAAHVGAAEPAEQKGPPAVVATFDRQESKKKKRHTDRLAPRPIGGLPRGSVRAVSGSGATQ</sequence>
<accession>A0ABN9S1W7</accession>
<dbReference type="SUPFAM" id="SSF52833">
    <property type="entry name" value="Thioredoxin-like"/>
    <property type="match status" value="1"/>
</dbReference>
<organism evidence="4 5">
    <name type="scientific">Prorocentrum cordatum</name>
    <dbReference type="NCBI Taxonomy" id="2364126"/>
    <lineage>
        <taxon>Eukaryota</taxon>
        <taxon>Sar</taxon>
        <taxon>Alveolata</taxon>
        <taxon>Dinophyceae</taxon>
        <taxon>Prorocentrales</taxon>
        <taxon>Prorocentraceae</taxon>
        <taxon>Prorocentrum</taxon>
    </lineage>
</organism>
<dbReference type="Gene3D" id="3.40.30.10">
    <property type="entry name" value="Glutaredoxin"/>
    <property type="match status" value="1"/>
</dbReference>
<name>A0ABN9S1W7_9DINO</name>
<dbReference type="PANTHER" id="PTHR10293">
    <property type="entry name" value="GLUTAREDOXIN FAMILY MEMBER"/>
    <property type="match status" value="1"/>
</dbReference>
<feature type="region of interest" description="Disordered" evidence="2">
    <location>
        <begin position="166"/>
        <end position="218"/>
    </location>
</feature>
<dbReference type="EMBL" id="CAUYUJ010009051">
    <property type="protein sequence ID" value="CAK0825734.1"/>
    <property type="molecule type" value="Genomic_DNA"/>
</dbReference>
<keyword evidence="5" id="KW-1185">Reference proteome</keyword>
<protein>
    <recommendedName>
        <fullName evidence="3">Glutaredoxin domain-containing protein</fullName>
    </recommendedName>
</protein>
<dbReference type="PROSITE" id="PS51354">
    <property type="entry name" value="GLUTAREDOXIN_2"/>
    <property type="match status" value="1"/>
</dbReference>
<keyword evidence="1" id="KW-0676">Redox-active center</keyword>
<evidence type="ECO:0000313" key="5">
    <source>
        <dbReference type="Proteomes" id="UP001189429"/>
    </source>
</evidence>
<dbReference type="Proteomes" id="UP001189429">
    <property type="component" value="Unassembled WGS sequence"/>
</dbReference>
<dbReference type="InterPro" id="IPR002109">
    <property type="entry name" value="Glutaredoxin"/>
</dbReference>
<reference evidence="4" key="1">
    <citation type="submission" date="2023-10" db="EMBL/GenBank/DDBJ databases">
        <authorList>
            <person name="Chen Y."/>
            <person name="Shah S."/>
            <person name="Dougan E. K."/>
            <person name="Thang M."/>
            <person name="Chan C."/>
        </authorList>
    </citation>
    <scope>NUCLEOTIDE SEQUENCE [LARGE SCALE GENOMIC DNA]</scope>
</reference>
<dbReference type="PANTHER" id="PTHR10293:SF16">
    <property type="entry name" value="GLUTAREDOXIN-RELATED PROTEIN 5, MITOCHONDRIAL"/>
    <property type="match status" value="1"/>
</dbReference>
<dbReference type="Pfam" id="PF00462">
    <property type="entry name" value="Glutaredoxin"/>
    <property type="match status" value="1"/>
</dbReference>
<evidence type="ECO:0000256" key="1">
    <source>
        <dbReference type="ARBA" id="ARBA00023284"/>
    </source>
</evidence>
<comment type="caution">
    <text evidence="4">The sequence shown here is derived from an EMBL/GenBank/DDBJ whole genome shotgun (WGS) entry which is preliminary data.</text>
</comment>
<evidence type="ECO:0000256" key="2">
    <source>
        <dbReference type="SAM" id="MobiDB-lite"/>
    </source>
</evidence>